<keyword evidence="1 14" id="KW-0540">Nuclease</keyword>
<dbReference type="GO" id="GO:0003677">
    <property type="term" value="F:DNA binding"/>
    <property type="evidence" value="ECO:0007669"/>
    <property type="project" value="UniProtKB-KW"/>
</dbReference>
<gene>
    <name evidence="14" type="primary">cas1</name>
    <name evidence="17" type="ORF">CYJ76_06735</name>
</gene>
<comment type="similarity">
    <text evidence="14">Belongs to the CRISPR-associated endonuclease Cas1 family.</text>
</comment>
<comment type="cofactor">
    <cofactor evidence="14">
        <name>Mg(2+)</name>
        <dbReference type="ChEBI" id="CHEBI:18420"/>
    </cofactor>
    <cofactor evidence="14">
        <name>Mn(2+)</name>
        <dbReference type="ChEBI" id="CHEBI:29035"/>
    </cofactor>
</comment>
<evidence type="ECO:0000256" key="1">
    <source>
        <dbReference type="ARBA" id="ARBA00022722"/>
    </source>
</evidence>
<dbReference type="OrthoDB" id="1550386at2"/>
<dbReference type="Pfam" id="PF01930">
    <property type="entry name" value="Cas_Cas4"/>
    <property type="match status" value="1"/>
</dbReference>
<dbReference type="InterPro" id="IPR013343">
    <property type="entry name" value="CRISPR-assoc_prot_Cas4"/>
</dbReference>
<dbReference type="GO" id="GO:0051607">
    <property type="term" value="P:defense response to virus"/>
    <property type="evidence" value="ECO:0007669"/>
    <property type="project" value="UniProtKB-UniRule"/>
</dbReference>
<feature type="region of interest" description="Disordered" evidence="15">
    <location>
        <begin position="35"/>
        <end position="68"/>
    </location>
</feature>
<evidence type="ECO:0000256" key="2">
    <source>
        <dbReference type="ARBA" id="ARBA00022723"/>
    </source>
</evidence>
<organism evidence="17 18">
    <name type="scientific">Kytococcus schroeteri</name>
    <dbReference type="NCBI Taxonomy" id="138300"/>
    <lineage>
        <taxon>Bacteria</taxon>
        <taxon>Bacillati</taxon>
        <taxon>Actinomycetota</taxon>
        <taxon>Actinomycetes</taxon>
        <taxon>Micrococcales</taxon>
        <taxon>Kytococcaceae</taxon>
        <taxon>Kytococcus</taxon>
    </lineage>
</organism>
<name>A0A2I1PAC1_9MICO</name>
<keyword evidence="8" id="KW-0411">Iron-sulfur</keyword>
<keyword evidence="4 14" id="KW-0378">Hydrolase</keyword>
<sequence>MEDQPELLPARMLNEHVYCPRLFYLEWVNREWASNDDTDLGDAEHRATDRRGGRMPEPSDPAPPQRTAQVRVESEELGLAAVIDRVDHADGSCSPLDVKKGRAPDDADAWPADRVQVFAQAALLEHAGYTVREARLSYRGGGGVVSLLWGEAEREELHAAVQAARATASQLQAPLPLVDSPKCVRCSLAGLCMPDEVNALLGRSDLPPRRIVPRAPDQRPLYVTIPGARVGVSGGRLVVTLNGEPLSSARLEDVSHVAVFGNVQVSTQAMTALWKRGQVILWLSRGGWLNGWSQPPMGKHVELRRKQVHAHAQGVSEAARMIRGKVRNQRTLLRRSAKAAPPAEVLRALRTLADSALDATTREELLGIEGTAARLYFEHFARMVVPDHPWAGEFEQNGRQRRPAPDPINALLGFTYSLLAKELTVACLGVGLDPYLGVLHRSRYGRPSLALDLAEEFRPLIADSVVLQVVNNREVGETAVRRGPLGVTLTQDGRRAVLRAFERRLESEVTHPVFGYRISYRRVLDVQVRMLAGVFLGELREYVPMETR</sequence>
<comment type="caution">
    <text evidence="17">The sequence shown here is derived from an EMBL/GenBank/DDBJ whole genome shotgun (WGS) entry which is preliminary data.</text>
</comment>
<evidence type="ECO:0000313" key="18">
    <source>
        <dbReference type="Proteomes" id="UP000234206"/>
    </source>
</evidence>
<dbReference type="GO" id="GO:0004519">
    <property type="term" value="F:endonuclease activity"/>
    <property type="evidence" value="ECO:0007669"/>
    <property type="project" value="UniProtKB-UniRule"/>
</dbReference>
<reference evidence="17 18" key="1">
    <citation type="submission" date="2017-12" db="EMBL/GenBank/DDBJ databases">
        <title>Phylogenetic diversity of female urinary microbiome.</title>
        <authorList>
            <person name="Thomas-White K."/>
            <person name="Wolfe A.J."/>
        </authorList>
    </citation>
    <scope>NUCLEOTIDE SEQUENCE [LARGE SCALE GENOMIC DNA]</scope>
    <source>
        <strain evidence="17 18">UMB1298</strain>
    </source>
</reference>
<dbReference type="GO" id="GO:0004527">
    <property type="term" value="F:exonuclease activity"/>
    <property type="evidence" value="ECO:0007669"/>
    <property type="project" value="UniProtKB-KW"/>
</dbReference>
<evidence type="ECO:0000256" key="4">
    <source>
        <dbReference type="ARBA" id="ARBA00022801"/>
    </source>
</evidence>
<dbReference type="InterPro" id="IPR022765">
    <property type="entry name" value="Dna2/Cas4_DUF83"/>
</dbReference>
<keyword evidence="9 14" id="KW-0051">Antiviral defense</keyword>
<evidence type="ECO:0000256" key="11">
    <source>
        <dbReference type="ARBA" id="ARBA00023211"/>
    </source>
</evidence>
<dbReference type="PANTHER" id="PTHR34353:SF2">
    <property type="entry name" value="CRISPR-ASSOCIATED ENDONUCLEASE CAS1 1"/>
    <property type="match status" value="1"/>
</dbReference>
<comment type="catalytic activity">
    <reaction evidence="12">
        <text>exonucleolytic cleavage in the 5'- to 3'-direction to yield nucleoside 3'-phosphates.</text>
        <dbReference type="EC" id="3.1.12.1"/>
    </reaction>
</comment>
<evidence type="ECO:0000256" key="13">
    <source>
        <dbReference type="ARBA" id="ARBA00038592"/>
    </source>
</evidence>
<dbReference type="HAMAP" id="MF_01470">
    <property type="entry name" value="Cas1"/>
    <property type="match status" value="1"/>
</dbReference>
<feature type="binding site" evidence="14">
    <location>
        <position position="369"/>
    </location>
    <ligand>
        <name>Mn(2+)</name>
        <dbReference type="ChEBI" id="CHEBI:29035"/>
    </ligand>
</feature>
<evidence type="ECO:0000256" key="10">
    <source>
        <dbReference type="ARBA" id="ARBA00023125"/>
    </source>
</evidence>
<evidence type="ECO:0000256" key="14">
    <source>
        <dbReference type="HAMAP-Rule" id="MF_01470"/>
    </source>
</evidence>
<dbReference type="InterPro" id="IPR002729">
    <property type="entry name" value="CRISPR-assoc_Cas1"/>
</dbReference>
<feature type="domain" description="DUF83" evidence="16">
    <location>
        <begin position="12"/>
        <end position="193"/>
    </location>
</feature>
<keyword evidence="7" id="KW-0408">Iron</keyword>
<dbReference type="RefSeq" id="WP_101849623.1">
    <property type="nucleotide sequence ID" value="NZ_PKIZ01000011.1"/>
</dbReference>
<dbReference type="NCBIfam" id="TIGR00372">
    <property type="entry name" value="cas4"/>
    <property type="match status" value="1"/>
</dbReference>
<dbReference type="InterPro" id="IPR050646">
    <property type="entry name" value="Cas1"/>
</dbReference>
<evidence type="ECO:0000256" key="8">
    <source>
        <dbReference type="ARBA" id="ARBA00023014"/>
    </source>
</evidence>
<proteinExistence type="inferred from homology"/>
<keyword evidence="3 14" id="KW-0255">Endonuclease</keyword>
<dbReference type="InterPro" id="IPR011604">
    <property type="entry name" value="PDDEXK-like_dom_sf"/>
</dbReference>
<dbReference type="Gene3D" id="3.100.10.20">
    <property type="entry name" value="CRISPR-associated endonuclease Cas1, N-terminal domain"/>
    <property type="match status" value="1"/>
</dbReference>
<dbReference type="PANTHER" id="PTHR34353">
    <property type="entry name" value="CRISPR-ASSOCIATED ENDONUCLEASE CAS1 1"/>
    <property type="match status" value="1"/>
</dbReference>
<dbReference type="Pfam" id="PF01867">
    <property type="entry name" value="Cas_Cas1"/>
    <property type="match status" value="1"/>
</dbReference>
<dbReference type="InterPro" id="IPR042206">
    <property type="entry name" value="CRISPR-assoc_Cas1_C"/>
</dbReference>
<comment type="function">
    <text evidence="14">CRISPR (clustered regularly interspaced short palindromic repeat), is an adaptive immune system that provides protection against mobile genetic elements (viruses, transposable elements and conjugative plasmids). CRISPR clusters contain spacers, sequences complementary to antecedent mobile elements, and target invading nucleic acids. CRISPR clusters are transcribed and processed into CRISPR RNA (crRNA). Acts as a dsDNA endonuclease. Involved in the integration of spacer DNA into the CRISPR cassette.</text>
</comment>
<dbReference type="Proteomes" id="UP000234206">
    <property type="component" value="Unassembled WGS sequence"/>
</dbReference>
<dbReference type="InterPro" id="IPR042211">
    <property type="entry name" value="CRISPR-assoc_Cas1_N"/>
</dbReference>
<evidence type="ECO:0000256" key="12">
    <source>
        <dbReference type="ARBA" id="ARBA00033996"/>
    </source>
</evidence>
<evidence type="ECO:0000256" key="6">
    <source>
        <dbReference type="ARBA" id="ARBA00022842"/>
    </source>
</evidence>
<dbReference type="GO" id="GO:0046872">
    <property type="term" value="F:metal ion binding"/>
    <property type="evidence" value="ECO:0007669"/>
    <property type="project" value="UniProtKB-UniRule"/>
</dbReference>
<keyword evidence="11 14" id="KW-0464">Manganese</keyword>
<feature type="binding site" evidence="14">
    <location>
        <position position="455"/>
    </location>
    <ligand>
        <name>Mn(2+)</name>
        <dbReference type="ChEBI" id="CHEBI:29035"/>
    </ligand>
</feature>
<keyword evidence="18" id="KW-1185">Reference proteome</keyword>
<protein>
    <recommendedName>
        <fullName evidence="14">CRISPR-associated endonuclease Cas1</fullName>
        <ecNumber evidence="14">3.1.-.-</ecNumber>
    </recommendedName>
</protein>
<comment type="subunit">
    <text evidence="13 14">Homodimer, forms a heterotetramer with a Cas2 homodimer.</text>
</comment>
<dbReference type="AlphaFoldDB" id="A0A2I1PAC1"/>
<dbReference type="NCBIfam" id="TIGR00287">
    <property type="entry name" value="cas1"/>
    <property type="match status" value="1"/>
</dbReference>
<dbReference type="EMBL" id="PKIZ01000011">
    <property type="protein sequence ID" value="PKZ41573.1"/>
    <property type="molecule type" value="Genomic_DNA"/>
</dbReference>
<keyword evidence="5" id="KW-0269">Exonuclease</keyword>
<dbReference type="CDD" id="cd09634">
    <property type="entry name" value="Cas1_I-II-III"/>
    <property type="match status" value="1"/>
</dbReference>
<keyword evidence="6 14" id="KW-0460">Magnesium</keyword>
<keyword evidence="2 14" id="KW-0479">Metal-binding</keyword>
<evidence type="ECO:0000256" key="7">
    <source>
        <dbReference type="ARBA" id="ARBA00023004"/>
    </source>
</evidence>
<keyword evidence="10 14" id="KW-0238">DNA-binding</keyword>
<evidence type="ECO:0000256" key="3">
    <source>
        <dbReference type="ARBA" id="ARBA00022759"/>
    </source>
</evidence>
<evidence type="ECO:0000259" key="16">
    <source>
        <dbReference type="Pfam" id="PF01930"/>
    </source>
</evidence>
<evidence type="ECO:0000313" key="17">
    <source>
        <dbReference type="EMBL" id="PKZ41573.1"/>
    </source>
</evidence>
<accession>A0A2I1PAC1</accession>
<evidence type="ECO:0000256" key="9">
    <source>
        <dbReference type="ARBA" id="ARBA00023118"/>
    </source>
</evidence>
<dbReference type="GO" id="GO:0051536">
    <property type="term" value="F:iron-sulfur cluster binding"/>
    <property type="evidence" value="ECO:0007669"/>
    <property type="project" value="UniProtKB-KW"/>
</dbReference>
<dbReference type="Gene3D" id="1.20.120.920">
    <property type="entry name" value="CRISPR-associated endonuclease Cas1, C-terminal domain"/>
    <property type="match status" value="1"/>
</dbReference>
<feature type="compositionally biased region" description="Basic and acidic residues" evidence="15">
    <location>
        <begin position="42"/>
        <end position="54"/>
    </location>
</feature>
<feature type="binding site" evidence="14">
    <location>
        <position position="440"/>
    </location>
    <ligand>
        <name>Mn(2+)</name>
        <dbReference type="ChEBI" id="CHEBI:29035"/>
    </ligand>
</feature>
<evidence type="ECO:0000256" key="5">
    <source>
        <dbReference type="ARBA" id="ARBA00022839"/>
    </source>
</evidence>
<evidence type="ECO:0000256" key="15">
    <source>
        <dbReference type="SAM" id="MobiDB-lite"/>
    </source>
</evidence>
<dbReference type="EC" id="3.1.-.-" evidence="14"/>
<dbReference type="GO" id="GO:0043571">
    <property type="term" value="P:maintenance of CRISPR repeat elements"/>
    <property type="evidence" value="ECO:0007669"/>
    <property type="project" value="UniProtKB-UniRule"/>
</dbReference>
<dbReference type="Gene3D" id="3.90.320.10">
    <property type="match status" value="1"/>
</dbReference>